<feature type="domain" description="Heterokaryon incompatibility" evidence="1">
    <location>
        <begin position="50"/>
        <end position="243"/>
    </location>
</feature>
<dbReference type="Proteomes" id="UP000800097">
    <property type="component" value="Unassembled WGS sequence"/>
</dbReference>
<proteinExistence type="predicted"/>
<dbReference type="PANTHER" id="PTHR24148">
    <property type="entry name" value="ANKYRIN REPEAT DOMAIN-CONTAINING PROTEIN 39 HOMOLOG-RELATED"/>
    <property type="match status" value="1"/>
</dbReference>
<dbReference type="InterPro" id="IPR010730">
    <property type="entry name" value="HET"/>
</dbReference>
<dbReference type="GeneID" id="54548976"/>
<dbReference type="RefSeq" id="XP_033652044.1">
    <property type="nucleotide sequence ID" value="XM_033795801.1"/>
</dbReference>
<dbReference type="Pfam" id="PF06985">
    <property type="entry name" value="HET"/>
    <property type="match status" value="1"/>
</dbReference>
<name>A0A6A6JE05_WESOR</name>
<dbReference type="PANTHER" id="PTHR24148:SF64">
    <property type="entry name" value="HETEROKARYON INCOMPATIBILITY DOMAIN-CONTAINING PROTEIN"/>
    <property type="match status" value="1"/>
</dbReference>
<evidence type="ECO:0000259" key="1">
    <source>
        <dbReference type="Pfam" id="PF06985"/>
    </source>
</evidence>
<accession>A0A6A6JE05</accession>
<organism evidence="2 3">
    <name type="scientific">Westerdykella ornata</name>
    <dbReference type="NCBI Taxonomy" id="318751"/>
    <lineage>
        <taxon>Eukaryota</taxon>
        <taxon>Fungi</taxon>
        <taxon>Dikarya</taxon>
        <taxon>Ascomycota</taxon>
        <taxon>Pezizomycotina</taxon>
        <taxon>Dothideomycetes</taxon>
        <taxon>Pleosporomycetidae</taxon>
        <taxon>Pleosporales</taxon>
        <taxon>Sporormiaceae</taxon>
        <taxon>Westerdykella</taxon>
    </lineage>
</organism>
<gene>
    <name evidence="2" type="ORF">EI97DRAFT_381425</name>
</gene>
<dbReference type="OrthoDB" id="5386682at2759"/>
<keyword evidence="3" id="KW-1185">Reference proteome</keyword>
<evidence type="ECO:0000313" key="3">
    <source>
        <dbReference type="Proteomes" id="UP000800097"/>
    </source>
</evidence>
<reference evidence="2" key="1">
    <citation type="journal article" date="2020" name="Stud. Mycol.">
        <title>101 Dothideomycetes genomes: a test case for predicting lifestyles and emergence of pathogens.</title>
        <authorList>
            <person name="Haridas S."/>
            <person name="Albert R."/>
            <person name="Binder M."/>
            <person name="Bloem J."/>
            <person name="Labutti K."/>
            <person name="Salamov A."/>
            <person name="Andreopoulos B."/>
            <person name="Baker S."/>
            <person name="Barry K."/>
            <person name="Bills G."/>
            <person name="Bluhm B."/>
            <person name="Cannon C."/>
            <person name="Castanera R."/>
            <person name="Culley D."/>
            <person name="Daum C."/>
            <person name="Ezra D."/>
            <person name="Gonzalez J."/>
            <person name="Henrissat B."/>
            <person name="Kuo A."/>
            <person name="Liang C."/>
            <person name="Lipzen A."/>
            <person name="Lutzoni F."/>
            <person name="Magnuson J."/>
            <person name="Mondo S."/>
            <person name="Nolan M."/>
            <person name="Ohm R."/>
            <person name="Pangilinan J."/>
            <person name="Park H.-J."/>
            <person name="Ramirez L."/>
            <person name="Alfaro M."/>
            <person name="Sun H."/>
            <person name="Tritt A."/>
            <person name="Yoshinaga Y."/>
            <person name="Zwiers L.-H."/>
            <person name="Turgeon B."/>
            <person name="Goodwin S."/>
            <person name="Spatafora J."/>
            <person name="Crous P."/>
            <person name="Grigoriev I."/>
        </authorList>
    </citation>
    <scope>NUCLEOTIDE SEQUENCE</scope>
    <source>
        <strain evidence="2">CBS 379.55</strain>
    </source>
</reference>
<sequence>MRLLTADTSVLYHPLHSGETFRVFELYPGKGDEPLRGGLHYRNLKCPQDYEALSYLWGHATSSIPRTRNRPIIQCNGRDMIVTPNLTQALCDLRHEVKPLFYFIDAICINQEDQTERGHQVALMGSVYSNARRVVIWICQSADWDARHVLPAHPPALFTNIRARRGFGAICQIVNRWLATTKQNRKASYAYGRPGSPDLWLYCEDFDDEESLTRIAPFMPQLWWSIADIFQAPWFWRIWVVQEVVLAKDAVVRWGDAQIDWRWLGTAAALLRTNYRDVCGALSMGGVYNAYLSYRMSPTMSELPPPKLCFLDLMRLTRQLDCTDHRDRAYGLLSIATSDNVPGSDNLFLKPDYSISSFELWRRIAWKAITATKTLSILSSVQYTAAIPGYESERQVTGSFGPLSGLGERPESMPSWIPNWEKVLRATLAPWDQDDSFAAAKDFPLDLTEWTDTCPDVLTVSEIMI</sequence>
<dbReference type="InterPro" id="IPR052895">
    <property type="entry name" value="HetReg/Transcr_Mod"/>
</dbReference>
<evidence type="ECO:0000313" key="2">
    <source>
        <dbReference type="EMBL" id="KAF2274505.1"/>
    </source>
</evidence>
<dbReference type="EMBL" id="ML986502">
    <property type="protein sequence ID" value="KAF2274505.1"/>
    <property type="molecule type" value="Genomic_DNA"/>
</dbReference>
<feature type="non-terminal residue" evidence="2">
    <location>
        <position position="465"/>
    </location>
</feature>
<protein>
    <submittedName>
        <fullName evidence="2">HET-domain-containing protein</fullName>
    </submittedName>
</protein>
<dbReference type="AlphaFoldDB" id="A0A6A6JE05"/>